<gene>
    <name evidence="1" type="ORF">MUK42_07215</name>
</gene>
<evidence type="ECO:0000313" key="2">
    <source>
        <dbReference type="Proteomes" id="UP001055439"/>
    </source>
</evidence>
<name>A0A9E7KTX4_9LILI</name>
<reference evidence="1" key="1">
    <citation type="submission" date="2022-05" db="EMBL/GenBank/DDBJ databases">
        <title>The Musa troglodytarum L. genome provides insights into the mechanism of non-climacteric behaviour and enrichment of carotenoids.</title>
        <authorList>
            <person name="Wang J."/>
        </authorList>
    </citation>
    <scope>NUCLEOTIDE SEQUENCE</scope>
    <source>
        <tissue evidence="1">Leaf</tissue>
    </source>
</reference>
<protein>
    <submittedName>
        <fullName evidence="1">Wiskott-Aldrich syndrome protein family member 2</fullName>
    </submittedName>
</protein>
<accession>A0A9E7KTX4</accession>
<dbReference type="AlphaFoldDB" id="A0A9E7KTX4"/>
<keyword evidence="2" id="KW-1185">Reference proteome</keyword>
<dbReference type="EMBL" id="CP097510">
    <property type="protein sequence ID" value="URE33893.1"/>
    <property type="molecule type" value="Genomic_DNA"/>
</dbReference>
<dbReference type="OrthoDB" id="45963at2759"/>
<evidence type="ECO:0000313" key="1">
    <source>
        <dbReference type="EMBL" id="URE33893.1"/>
    </source>
</evidence>
<organism evidence="1 2">
    <name type="scientific">Musa troglodytarum</name>
    <name type="common">fe'i banana</name>
    <dbReference type="NCBI Taxonomy" id="320322"/>
    <lineage>
        <taxon>Eukaryota</taxon>
        <taxon>Viridiplantae</taxon>
        <taxon>Streptophyta</taxon>
        <taxon>Embryophyta</taxon>
        <taxon>Tracheophyta</taxon>
        <taxon>Spermatophyta</taxon>
        <taxon>Magnoliopsida</taxon>
        <taxon>Liliopsida</taxon>
        <taxon>Zingiberales</taxon>
        <taxon>Musaceae</taxon>
        <taxon>Musa</taxon>
    </lineage>
</organism>
<dbReference type="Proteomes" id="UP001055439">
    <property type="component" value="Chromosome 8"/>
</dbReference>
<sequence length="158" mass="17372">MHQAAAKGSETKQVVISCKVFTCRIQSRAVYVLCRNPGPSGKELIPTQIPLEGGGCMHDIHLSVHSHENWVGGLEPLKTAPIFSLVLFKVPAYSSANNMFKDGRMTAPCLTHHHLLDPPFDRGRYRCNWPTPCPCLLVSIHRASATTVSPAGRAFRLD</sequence>
<proteinExistence type="predicted"/>